<dbReference type="WBParaSite" id="NBR_0000837401-mRNA-1">
    <property type="protein sequence ID" value="NBR_0000837401-mRNA-1"/>
    <property type="gene ID" value="NBR_0000837401"/>
</dbReference>
<accession>A0A0N4XZ14</accession>
<proteinExistence type="predicted"/>
<keyword evidence="2" id="KW-1185">Reference proteome</keyword>
<evidence type="ECO:0000313" key="1">
    <source>
        <dbReference type="EMBL" id="VDL71964.1"/>
    </source>
</evidence>
<dbReference type="Proteomes" id="UP000271162">
    <property type="component" value="Unassembled WGS sequence"/>
</dbReference>
<sequence length="110" mass="12088">MSGPTAVVQIDETNIVRRKYNRGRIARKDSIIGGIKTGTRMVFCEVIDKPGMATFDAIVQKYVAPGRQPVPRNLQLQLDDGVGKMVLRAVQSASVSKVHIYALTTKVFVT</sequence>
<reference evidence="1 2" key="2">
    <citation type="submission" date="2018-11" db="EMBL/GenBank/DDBJ databases">
        <authorList>
            <consortium name="Pathogen Informatics"/>
        </authorList>
    </citation>
    <scope>NUCLEOTIDE SEQUENCE [LARGE SCALE GENOMIC DNA]</scope>
</reference>
<organism evidence="3">
    <name type="scientific">Nippostrongylus brasiliensis</name>
    <name type="common">Rat hookworm</name>
    <dbReference type="NCBI Taxonomy" id="27835"/>
    <lineage>
        <taxon>Eukaryota</taxon>
        <taxon>Metazoa</taxon>
        <taxon>Ecdysozoa</taxon>
        <taxon>Nematoda</taxon>
        <taxon>Chromadorea</taxon>
        <taxon>Rhabditida</taxon>
        <taxon>Rhabditina</taxon>
        <taxon>Rhabditomorpha</taxon>
        <taxon>Strongyloidea</taxon>
        <taxon>Heligmosomidae</taxon>
        <taxon>Nippostrongylus</taxon>
    </lineage>
</organism>
<reference evidence="3" key="1">
    <citation type="submission" date="2017-02" db="UniProtKB">
        <authorList>
            <consortium name="WormBaseParasite"/>
        </authorList>
    </citation>
    <scope>IDENTIFICATION</scope>
</reference>
<evidence type="ECO:0000313" key="2">
    <source>
        <dbReference type="Proteomes" id="UP000271162"/>
    </source>
</evidence>
<name>A0A0N4XZ14_NIPBR</name>
<evidence type="ECO:0000313" key="3">
    <source>
        <dbReference type="WBParaSite" id="NBR_0000837401-mRNA-1"/>
    </source>
</evidence>
<dbReference type="AlphaFoldDB" id="A0A0N4XZ14"/>
<gene>
    <name evidence="1" type="ORF">NBR_LOCUS8375</name>
</gene>
<protein>
    <submittedName>
        <fullName evidence="3">DDE-1 domain-containing protein</fullName>
    </submittedName>
</protein>
<dbReference type="EMBL" id="UYSL01019998">
    <property type="protein sequence ID" value="VDL71964.1"/>
    <property type="molecule type" value="Genomic_DNA"/>
</dbReference>